<evidence type="ECO:0000313" key="1">
    <source>
        <dbReference type="EMBL" id="KAK6764758.1"/>
    </source>
</evidence>
<keyword evidence="2" id="KW-1185">Reference proteome</keyword>
<comment type="caution">
    <text evidence="1">The sequence shown here is derived from an EMBL/GenBank/DDBJ whole genome shotgun (WGS) entry which is preliminary data.</text>
</comment>
<dbReference type="Proteomes" id="UP001303046">
    <property type="component" value="Unassembled WGS sequence"/>
</dbReference>
<name>A0ABR1EQ78_NECAM</name>
<organism evidence="1 2">
    <name type="scientific">Necator americanus</name>
    <name type="common">Human hookworm</name>
    <dbReference type="NCBI Taxonomy" id="51031"/>
    <lineage>
        <taxon>Eukaryota</taxon>
        <taxon>Metazoa</taxon>
        <taxon>Ecdysozoa</taxon>
        <taxon>Nematoda</taxon>
        <taxon>Chromadorea</taxon>
        <taxon>Rhabditida</taxon>
        <taxon>Rhabditina</taxon>
        <taxon>Rhabditomorpha</taxon>
        <taxon>Strongyloidea</taxon>
        <taxon>Ancylostomatidae</taxon>
        <taxon>Bunostominae</taxon>
        <taxon>Necator</taxon>
    </lineage>
</organism>
<proteinExistence type="predicted"/>
<dbReference type="EMBL" id="JAVFWL010000006">
    <property type="protein sequence ID" value="KAK6764758.1"/>
    <property type="molecule type" value="Genomic_DNA"/>
</dbReference>
<sequence length="158" mass="18055">MLLYLTFIDLKKPFDTVETEAYGVCMDGVIIEKKRRVPQRDTISPDTLDATLENAMRGLEWENMGMKVDGGHSHHLRFAADILLITSSINQEEGKCSRRTDGFLIIHSCSTEKYIRMLQLCASNARNQHDERPDLRAEQKETSGLWSIQEHRGCSEVD</sequence>
<reference evidence="1 2" key="1">
    <citation type="submission" date="2023-08" db="EMBL/GenBank/DDBJ databases">
        <title>A Necator americanus chromosomal reference genome.</title>
        <authorList>
            <person name="Ilik V."/>
            <person name="Petrzelkova K.J."/>
            <person name="Pardy F."/>
            <person name="Fuh T."/>
            <person name="Niatou-Singa F.S."/>
            <person name="Gouil Q."/>
            <person name="Baker L."/>
            <person name="Ritchie M.E."/>
            <person name="Jex A.R."/>
            <person name="Gazzola D."/>
            <person name="Li H."/>
            <person name="Toshio Fujiwara R."/>
            <person name="Zhan B."/>
            <person name="Aroian R.V."/>
            <person name="Pafco B."/>
            <person name="Schwarz E.M."/>
        </authorList>
    </citation>
    <scope>NUCLEOTIDE SEQUENCE [LARGE SCALE GENOMIC DNA]</scope>
    <source>
        <strain evidence="1 2">Aroian</strain>
        <tissue evidence="1">Whole animal</tissue>
    </source>
</reference>
<evidence type="ECO:0000313" key="2">
    <source>
        <dbReference type="Proteomes" id="UP001303046"/>
    </source>
</evidence>
<accession>A0ABR1EQ78</accession>
<evidence type="ECO:0008006" key="3">
    <source>
        <dbReference type="Google" id="ProtNLM"/>
    </source>
</evidence>
<gene>
    <name evidence="1" type="primary">Necator_chrX.g25075</name>
    <name evidence="1" type="ORF">RB195_024909</name>
</gene>
<protein>
    <recommendedName>
        <fullName evidence="3">Reverse transcriptase domain-containing protein</fullName>
    </recommendedName>
</protein>